<evidence type="ECO:0000256" key="1">
    <source>
        <dbReference type="ARBA" id="ARBA00009013"/>
    </source>
</evidence>
<comment type="similarity">
    <text evidence="1 2">Belongs to the anti-sigma-factor antagonist family.</text>
</comment>
<evidence type="ECO:0000259" key="3">
    <source>
        <dbReference type="PROSITE" id="PS50801"/>
    </source>
</evidence>
<evidence type="ECO:0000313" key="4">
    <source>
        <dbReference type="EMBL" id="GAA2650508.1"/>
    </source>
</evidence>
<dbReference type="Gene3D" id="3.30.750.24">
    <property type="entry name" value="STAS domain"/>
    <property type="match status" value="1"/>
</dbReference>
<accession>A0ABP6DVH0</accession>
<dbReference type="InterPro" id="IPR036513">
    <property type="entry name" value="STAS_dom_sf"/>
</dbReference>
<comment type="caution">
    <text evidence="4">The sequence shown here is derived from an EMBL/GenBank/DDBJ whole genome shotgun (WGS) entry which is preliminary data.</text>
</comment>
<protein>
    <recommendedName>
        <fullName evidence="2">Anti-sigma factor antagonist</fullName>
    </recommendedName>
</protein>
<dbReference type="InterPro" id="IPR002645">
    <property type="entry name" value="STAS_dom"/>
</dbReference>
<gene>
    <name evidence="4" type="ORF">GCM10010412_016380</name>
</gene>
<evidence type="ECO:0000313" key="5">
    <source>
        <dbReference type="Proteomes" id="UP001501666"/>
    </source>
</evidence>
<reference evidence="5" key="1">
    <citation type="journal article" date="2019" name="Int. J. Syst. Evol. Microbiol.">
        <title>The Global Catalogue of Microorganisms (GCM) 10K type strain sequencing project: providing services to taxonomists for standard genome sequencing and annotation.</title>
        <authorList>
            <consortium name="The Broad Institute Genomics Platform"/>
            <consortium name="The Broad Institute Genome Sequencing Center for Infectious Disease"/>
            <person name="Wu L."/>
            <person name="Ma J."/>
        </authorList>
    </citation>
    <scope>NUCLEOTIDE SEQUENCE [LARGE SCALE GENOMIC DNA]</scope>
    <source>
        <strain evidence="5">JCM 6835</strain>
    </source>
</reference>
<dbReference type="NCBIfam" id="TIGR00377">
    <property type="entry name" value="ant_ant_sig"/>
    <property type="match status" value="1"/>
</dbReference>
<dbReference type="Pfam" id="PF01740">
    <property type="entry name" value="STAS"/>
    <property type="match status" value="1"/>
</dbReference>
<dbReference type="PROSITE" id="PS50801">
    <property type="entry name" value="STAS"/>
    <property type="match status" value="1"/>
</dbReference>
<dbReference type="PANTHER" id="PTHR33495:SF2">
    <property type="entry name" value="ANTI-SIGMA FACTOR ANTAGONIST TM_1081-RELATED"/>
    <property type="match status" value="1"/>
</dbReference>
<dbReference type="InterPro" id="IPR003658">
    <property type="entry name" value="Anti-sigma_ant"/>
</dbReference>
<evidence type="ECO:0000256" key="2">
    <source>
        <dbReference type="RuleBase" id="RU003749"/>
    </source>
</evidence>
<name>A0ABP6DVH0_9ACTN</name>
<sequence length="126" mass="13159">MSDTLRLDTALEQGAFILRPSGELTWQTASTLRAWLEGYAPAPAPITVIDLSAITFLDSTGIAALLGIHTLLAGAGAGLAYAEAPPMCARLLHITGLARYLPVYDTVQSARLATGSRAPFAGEHPA</sequence>
<dbReference type="RefSeq" id="WP_346144651.1">
    <property type="nucleotide sequence ID" value="NZ_BAAATE010000003.1"/>
</dbReference>
<dbReference type="CDD" id="cd07043">
    <property type="entry name" value="STAS_anti-anti-sigma_factors"/>
    <property type="match status" value="1"/>
</dbReference>
<dbReference type="Proteomes" id="UP001501666">
    <property type="component" value="Unassembled WGS sequence"/>
</dbReference>
<keyword evidence="5" id="KW-1185">Reference proteome</keyword>
<dbReference type="EMBL" id="BAAATE010000003">
    <property type="protein sequence ID" value="GAA2650508.1"/>
    <property type="molecule type" value="Genomic_DNA"/>
</dbReference>
<dbReference type="PANTHER" id="PTHR33495">
    <property type="entry name" value="ANTI-SIGMA FACTOR ANTAGONIST TM_1081-RELATED-RELATED"/>
    <property type="match status" value="1"/>
</dbReference>
<organism evidence="4 5">
    <name type="scientific">Nonomuraea recticatena</name>
    <dbReference type="NCBI Taxonomy" id="46178"/>
    <lineage>
        <taxon>Bacteria</taxon>
        <taxon>Bacillati</taxon>
        <taxon>Actinomycetota</taxon>
        <taxon>Actinomycetes</taxon>
        <taxon>Streptosporangiales</taxon>
        <taxon>Streptosporangiaceae</taxon>
        <taxon>Nonomuraea</taxon>
    </lineage>
</organism>
<dbReference type="SUPFAM" id="SSF52091">
    <property type="entry name" value="SpoIIaa-like"/>
    <property type="match status" value="1"/>
</dbReference>
<feature type="domain" description="STAS" evidence="3">
    <location>
        <begin position="5"/>
        <end position="114"/>
    </location>
</feature>
<proteinExistence type="inferred from homology"/>